<proteinExistence type="predicted"/>
<protein>
    <submittedName>
        <fullName evidence="2">Uncharacterized protein</fullName>
    </submittedName>
</protein>
<feature type="compositionally biased region" description="Basic and acidic residues" evidence="1">
    <location>
        <begin position="49"/>
        <end position="69"/>
    </location>
</feature>
<accession>A0ABR4GMX6</accession>
<evidence type="ECO:0000256" key="1">
    <source>
        <dbReference type="SAM" id="MobiDB-lite"/>
    </source>
</evidence>
<reference evidence="2 3" key="1">
    <citation type="submission" date="2024-07" db="EMBL/GenBank/DDBJ databases">
        <title>Section-level genome sequencing and comparative genomics of Aspergillus sections Usti and Cavernicolus.</title>
        <authorList>
            <consortium name="Lawrence Berkeley National Laboratory"/>
            <person name="Nybo J.L."/>
            <person name="Vesth T.C."/>
            <person name="Theobald S."/>
            <person name="Frisvad J.C."/>
            <person name="Larsen T.O."/>
            <person name="Kjaerboelling I."/>
            <person name="Rothschild-Mancinelli K."/>
            <person name="Lyhne E.K."/>
            <person name="Kogle M.E."/>
            <person name="Barry K."/>
            <person name="Clum A."/>
            <person name="Na H."/>
            <person name="Ledsgaard L."/>
            <person name="Lin J."/>
            <person name="Lipzen A."/>
            <person name="Kuo A."/>
            <person name="Riley R."/>
            <person name="Mondo S."/>
            <person name="Labutti K."/>
            <person name="Haridas S."/>
            <person name="Pangalinan J."/>
            <person name="Salamov A.A."/>
            <person name="Simmons B.A."/>
            <person name="Magnuson J.K."/>
            <person name="Chen J."/>
            <person name="Drula E."/>
            <person name="Henrissat B."/>
            <person name="Wiebenga A."/>
            <person name="Lubbers R.J."/>
            <person name="Gomes A.C."/>
            <person name="Makela M.R."/>
            <person name="Stajich J."/>
            <person name="Grigoriev I.V."/>
            <person name="Mortensen U.H."/>
            <person name="De Vries R.P."/>
            <person name="Baker S.E."/>
            <person name="Andersen M.R."/>
        </authorList>
    </citation>
    <scope>NUCLEOTIDE SEQUENCE [LARGE SCALE GENOMIC DNA]</scope>
    <source>
        <strain evidence="2 3">CBS 209.92</strain>
    </source>
</reference>
<gene>
    <name evidence="2" type="ORF">BJX66DRAFT_148481</name>
</gene>
<evidence type="ECO:0000313" key="2">
    <source>
        <dbReference type="EMBL" id="KAL2800426.1"/>
    </source>
</evidence>
<dbReference type="EMBL" id="JBFTWV010000003">
    <property type="protein sequence ID" value="KAL2800426.1"/>
    <property type="molecule type" value="Genomic_DNA"/>
</dbReference>
<feature type="region of interest" description="Disordered" evidence="1">
    <location>
        <begin position="1"/>
        <end position="76"/>
    </location>
</feature>
<comment type="caution">
    <text evidence="2">The sequence shown here is derived from an EMBL/GenBank/DDBJ whole genome shotgun (WGS) entry which is preliminary data.</text>
</comment>
<organism evidence="2 3">
    <name type="scientific">Aspergillus keveii</name>
    <dbReference type="NCBI Taxonomy" id="714993"/>
    <lineage>
        <taxon>Eukaryota</taxon>
        <taxon>Fungi</taxon>
        <taxon>Dikarya</taxon>
        <taxon>Ascomycota</taxon>
        <taxon>Pezizomycotina</taxon>
        <taxon>Eurotiomycetes</taxon>
        <taxon>Eurotiomycetidae</taxon>
        <taxon>Eurotiales</taxon>
        <taxon>Aspergillaceae</taxon>
        <taxon>Aspergillus</taxon>
        <taxon>Aspergillus subgen. Nidulantes</taxon>
    </lineage>
</organism>
<keyword evidence="3" id="KW-1185">Reference proteome</keyword>
<name>A0ABR4GMX6_9EURO</name>
<sequence>MKSKMHTKENVMAYLQPGIIPPSPSSPKRTCRIKCAERGGQNKQFNGRYSEKGDRRKEEPKREEKIIRDKQRKKSLMIPEAQEQEPRGLRHSRHRAGAPATILKDNISTNHSIRLRFSFFLNPPAFHALSGEVLECLFLPIDRFFRFTDSVCTRSSRFIRQKGDKTVSRQTSVSYNADIRPIDGRK</sequence>
<evidence type="ECO:0000313" key="3">
    <source>
        <dbReference type="Proteomes" id="UP001610563"/>
    </source>
</evidence>
<dbReference type="Proteomes" id="UP001610563">
    <property type="component" value="Unassembled WGS sequence"/>
</dbReference>